<dbReference type="InterPro" id="IPR029063">
    <property type="entry name" value="SAM-dependent_MTases_sf"/>
</dbReference>
<feature type="domain" description="DNA methylase N-4/N-6" evidence="5">
    <location>
        <begin position="121"/>
        <end position="276"/>
    </location>
</feature>
<evidence type="ECO:0000256" key="3">
    <source>
        <dbReference type="ARBA" id="ARBA00022679"/>
    </source>
</evidence>
<dbReference type="EMBL" id="BSUJ01000006">
    <property type="protein sequence ID" value="GMA22138.1"/>
    <property type="molecule type" value="Genomic_DNA"/>
</dbReference>
<reference evidence="7" key="3">
    <citation type="submission" date="2023-02" db="EMBL/GenBank/DDBJ databases">
        <authorList>
            <person name="Sun Q."/>
            <person name="Mori K."/>
        </authorList>
    </citation>
    <scope>NUCLEOTIDE SEQUENCE</scope>
    <source>
        <strain evidence="7">NBRC 105830</strain>
    </source>
</reference>
<keyword evidence="2" id="KW-0489">Methyltransferase</keyword>
<evidence type="ECO:0000256" key="1">
    <source>
        <dbReference type="ARBA" id="ARBA00006594"/>
    </source>
</evidence>
<keyword evidence="3" id="KW-0808">Transferase</keyword>
<comment type="similarity">
    <text evidence="1">Belongs to the N(4)/N(6)-methyltransferase family.</text>
</comment>
<dbReference type="InterPro" id="IPR002941">
    <property type="entry name" value="DNA_methylase_N4/N6"/>
</dbReference>
<dbReference type="PROSITE" id="PS00092">
    <property type="entry name" value="N6_MTASE"/>
    <property type="match status" value="1"/>
</dbReference>
<sequence length="352" mass="39385">MEKLRMTSPDLTAANVEKLADLFPTVITESVDADGNPVRAVDFDLLRQELSDHVVEGPQERYQLDWPGKRAAAFAANAPIAKTLRPVREESVDFDTTKNLFIEGDNLDALKLLQESYLGKVKLIYIDPPYNTGNDFVYEDDFAESAADYLTRSGQHSETGARLVANTEANGRFHSDWLSMMYPRLKLARGLLTDDGVIIVAIGDDEHANIRRLLDQVFGAENFISDVVWQGGRKNDSRYVSNGADYMLIYAKNETRLSELGVRWREPKVGLETAMAKAASIWSTRQSDDDASARWKAWLKSMKAAGEITDSVARYDQLQPATGRPMNTYGNITWPGRGGPRTRFSIRSRANP</sequence>
<dbReference type="Gene3D" id="3.40.50.150">
    <property type="entry name" value="Vaccinia Virus protein VP39"/>
    <property type="match status" value="1"/>
</dbReference>
<reference evidence="7" key="1">
    <citation type="journal article" date="2014" name="Int. J. Syst. Evol. Microbiol.">
        <title>Complete genome of a new Firmicutes species belonging to the dominant human colonic microbiota ('Ruminococcus bicirculans') reveals two chromosomes and a selective capacity to utilize plant glucans.</title>
        <authorList>
            <consortium name="NISC Comparative Sequencing Program"/>
            <person name="Wegmann U."/>
            <person name="Louis P."/>
            <person name="Goesmann A."/>
            <person name="Henrissat B."/>
            <person name="Duncan S.H."/>
            <person name="Flint H.J."/>
        </authorList>
    </citation>
    <scope>NUCLEOTIDE SEQUENCE</scope>
    <source>
        <strain evidence="7">NBRC 105830</strain>
    </source>
</reference>
<dbReference type="Proteomes" id="UP001157109">
    <property type="component" value="Unassembled WGS sequence"/>
</dbReference>
<feature type="region of interest" description="Disordered" evidence="4">
    <location>
        <begin position="326"/>
        <end position="352"/>
    </location>
</feature>
<dbReference type="InterPro" id="IPR002052">
    <property type="entry name" value="DNA_methylase_N6_adenine_CS"/>
</dbReference>
<evidence type="ECO:0000313" key="8">
    <source>
        <dbReference type="Proteomes" id="UP001157109"/>
    </source>
</evidence>
<reference evidence="8" key="2">
    <citation type="journal article" date="2019" name="Int. J. Syst. Evol. Microbiol.">
        <title>The Global Catalogue of Microorganisms (GCM) 10K type strain sequencing project: providing services to taxonomists for standard genome sequencing and annotation.</title>
        <authorList>
            <consortium name="The Broad Institute Genomics Platform"/>
            <consortium name="The Broad Institute Genome Sequencing Center for Infectious Disease"/>
            <person name="Wu L."/>
            <person name="Ma J."/>
        </authorList>
    </citation>
    <scope>NUCLEOTIDE SEQUENCE [LARGE SCALE GENOMIC DNA]</scope>
    <source>
        <strain evidence="8">NBRC 105830</strain>
    </source>
</reference>
<gene>
    <name evidence="6" type="ORF">GCM10025862_35640</name>
    <name evidence="7" type="ORF">GCM10025862_41610</name>
</gene>
<dbReference type="EMBL" id="BSUJ01000001">
    <property type="protein sequence ID" value="GMA21543.1"/>
    <property type="molecule type" value="Genomic_DNA"/>
</dbReference>
<proteinExistence type="inferred from homology"/>
<protein>
    <recommendedName>
        <fullName evidence="5">DNA methylase N-4/N-6 domain-containing protein</fullName>
    </recommendedName>
</protein>
<keyword evidence="8" id="KW-1185">Reference proteome</keyword>
<accession>A0ABQ6HUC8</accession>
<name>A0ABQ6HUC8_9MICO</name>
<evidence type="ECO:0000313" key="6">
    <source>
        <dbReference type="EMBL" id="GMA21543.1"/>
    </source>
</evidence>
<organism evidence="7 8">
    <name type="scientific">Arsenicicoccus piscis</name>
    <dbReference type="NCBI Taxonomy" id="673954"/>
    <lineage>
        <taxon>Bacteria</taxon>
        <taxon>Bacillati</taxon>
        <taxon>Actinomycetota</taxon>
        <taxon>Actinomycetes</taxon>
        <taxon>Micrococcales</taxon>
        <taxon>Intrasporangiaceae</taxon>
        <taxon>Arsenicicoccus</taxon>
    </lineage>
</organism>
<evidence type="ECO:0000259" key="5">
    <source>
        <dbReference type="Pfam" id="PF01555"/>
    </source>
</evidence>
<comment type="caution">
    <text evidence="7">The sequence shown here is derived from an EMBL/GenBank/DDBJ whole genome shotgun (WGS) entry which is preliminary data.</text>
</comment>
<dbReference type="Pfam" id="PF01555">
    <property type="entry name" value="N6_N4_Mtase"/>
    <property type="match status" value="1"/>
</dbReference>
<evidence type="ECO:0000256" key="2">
    <source>
        <dbReference type="ARBA" id="ARBA00022603"/>
    </source>
</evidence>
<evidence type="ECO:0000256" key="4">
    <source>
        <dbReference type="SAM" id="MobiDB-lite"/>
    </source>
</evidence>
<dbReference type="SUPFAM" id="SSF53335">
    <property type="entry name" value="S-adenosyl-L-methionine-dependent methyltransferases"/>
    <property type="match status" value="1"/>
</dbReference>
<evidence type="ECO:0000313" key="7">
    <source>
        <dbReference type="EMBL" id="GMA22138.1"/>
    </source>
</evidence>